<comment type="caution">
    <text evidence="3">The sequence shown here is derived from an EMBL/GenBank/DDBJ whole genome shotgun (WGS) entry which is preliminary data.</text>
</comment>
<keyword evidence="2" id="KW-1133">Transmembrane helix</keyword>
<feature type="region of interest" description="Disordered" evidence="1">
    <location>
        <begin position="1"/>
        <end position="54"/>
    </location>
</feature>
<name>A0A4Z0HUE9_MYCPR</name>
<feature type="compositionally biased region" description="Pro residues" evidence="1">
    <location>
        <begin position="43"/>
        <end position="53"/>
    </location>
</feature>
<gene>
    <name evidence="3" type="ORF">EJD98_00080</name>
</gene>
<sequence>MTFSNGPNDQGFPEQPGFSQQPSFGVQPPVFSHQPGYGQPGYPGSPQPTPPRGPSGATAIIAGILALLGGLFGILFGALSVAVMVGDHKFDAMGVVFSLFGIAFGLVLFSGAILLWRRKMTGRWFIVGGCAVAILLGLLAFAELFIGISGAPTREAGAYVMLAVVGFVFPIATLVLVLLQSTTKWISATQSPQNPAPQGYSPFQGFPPHQGYQG</sequence>
<proteinExistence type="predicted"/>
<evidence type="ECO:0000256" key="2">
    <source>
        <dbReference type="SAM" id="Phobius"/>
    </source>
</evidence>
<evidence type="ECO:0000256" key="1">
    <source>
        <dbReference type="SAM" id="MobiDB-lite"/>
    </source>
</evidence>
<feature type="transmembrane region" description="Helical" evidence="2">
    <location>
        <begin position="92"/>
        <end position="116"/>
    </location>
</feature>
<dbReference type="EMBL" id="RWKA01000001">
    <property type="protein sequence ID" value="TGB47375.1"/>
    <property type="molecule type" value="Genomic_DNA"/>
</dbReference>
<keyword evidence="2" id="KW-0472">Membrane</keyword>
<feature type="transmembrane region" description="Helical" evidence="2">
    <location>
        <begin position="59"/>
        <end position="86"/>
    </location>
</feature>
<evidence type="ECO:0000313" key="3">
    <source>
        <dbReference type="EMBL" id="TGB47375.1"/>
    </source>
</evidence>
<dbReference type="Proteomes" id="UP000297792">
    <property type="component" value="Unassembled WGS sequence"/>
</dbReference>
<dbReference type="RefSeq" id="WP_135358694.1">
    <property type="nucleotide sequence ID" value="NZ_RWJZ01000001.1"/>
</dbReference>
<organism evidence="3 4">
    <name type="scientific">Mycolicibacterium peregrinum</name>
    <name type="common">Mycobacterium peregrinum</name>
    <dbReference type="NCBI Taxonomy" id="43304"/>
    <lineage>
        <taxon>Bacteria</taxon>
        <taxon>Bacillati</taxon>
        <taxon>Actinomycetota</taxon>
        <taxon>Actinomycetes</taxon>
        <taxon>Mycobacteriales</taxon>
        <taxon>Mycobacteriaceae</taxon>
        <taxon>Mycolicibacterium</taxon>
    </lineage>
</organism>
<feature type="transmembrane region" description="Helical" evidence="2">
    <location>
        <begin position="123"/>
        <end position="146"/>
    </location>
</feature>
<keyword evidence="4" id="KW-1185">Reference proteome</keyword>
<feature type="region of interest" description="Disordered" evidence="1">
    <location>
        <begin position="190"/>
        <end position="214"/>
    </location>
</feature>
<accession>A0A4Z0HUE9</accession>
<reference evidence="3 4" key="1">
    <citation type="submission" date="2018-12" db="EMBL/GenBank/DDBJ databases">
        <title>Draft genome sequences of Mycolicibacterium peregrinum isolated from a pig with lymphadenitis and from soil on the same Japanese pig farm.</title>
        <authorList>
            <person name="Komatsu T."/>
            <person name="Ohya K."/>
            <person name="Sawai K."/>
            <person name="Odoi J.O."/>
            <person name="Otsu K."/>
            <person name="Ota A."/>
            <person name="Ito T."/>
            <person name="Kawai M."/>
            <person name="Maruyama F."/>
        </authorList>
    </citation>
    <scope>NUCLEOTIDE SEQUENCE [LARGE SCALE GENOMIC DNA]</scope>
    <source>
        <strain evidence="3 4">138</strain>
    </source>
</reference>
<evidence type="ECO:0000313" key="4">
    <source>
        <dbReference type="Proteomes" id="UP000297792"/>
    </source>
</evidence>
<keyword evidence="2" id="KW-0812">Transmembrane</keyword>
<dbReference type="AlphaFoldDB" id="A0A4Z0HUE9"/>
<protein>
    <submittedName>
        <fullName evidence="3">Uncharacterized protein</fullName>
    </submittedName>
</protein>
<feature type="transmembrane region" description="Helical" evidence="2">
    <location>
        <begin position="158"/>
        <end position="179"/>
    </location>
</feature>